<dbReference type="STRING" id="1797.RMCT_3356"/>
<comment type="caution">
    <text evidence="1">The sequence shown here is derived from an EMBL/GenBank/DDBJ whole genome shotgun (WGS) entry which is preliminary data.</text>
</comment>
<dbReference type="AlphaFoldDB" id="A0A100XGR8"/>
<reference evidence="2" key="2">
    <citation type="submission" date="2016-02" db="EMBL/GenBank/DDBJ databases">
        <title>Draft genome sequence of five rapidly growing Mycobacterium species.</title>
        <authorList>
            <person name="Katahira K."/>
            <person name="Gotou Y."/>
            <person name="Iida K."/>
            <person name="Ogura Y."/>
            <person name="Hayashi T."/>
        </authorList>
    </citation>
    <scope>NUCLEOTIDE SEQUENCE [LARGE SCALE GENOMIC DNA]</scope>
    <source>
        <strain evidence="2">JCM6362</strain>
    </source>
</reference>
<evidence type="ECO:0000313" key="1">
    <source>
        <dbReference type="EMBL" id="GAT16387.1"/>
    </source>
</evidence>
<proteinExistence type="predicted"/>
<protein>
    <submittedName>
        <fullName evidence="1">Uncharacterized protein</fullName>
    </submittedName>
</protein>
<reference evidence="1 2" key="1">
    <citation type="journal article" date="2016" name="Genome Announc.">
        <title>Draft Genome Sequences of Five Rapidly Growing Mycobacterium Species, M. thermoresistibile, M. fortuitum subsp. acetamidolyticum, M. canariasense, M. brisbanense, and M. novocastrense.</title>
        <authorList>
            <person name="Katahira K."/>
            <person name="Ogura Y."/>
            <person name="Gotoh Y."/>
            <person name="Hayashi T."/>
        </authorList>
    </citation>
    <scope>NUCLEOTIDE SEQUENCE [LARGE SCALE GENOMIC DNA]</scope>
    <source>
        <strain evidence="1 2">JCM6362</strain>
    </source>
</reference>
<dbReference type="OrthoDB" id="3431291at2"/>
<evidence type="ECO:0000313" key="2">
    <source>
        <dbReference type="Proteomes" id="UP000069654"/>
    </source>
</evidence>
<dbReference type="Proteomes" id="UP000069654">
    <property type="component" value="Unassembled WGS sequence"/>
</dbReference>
<sequence length="73" mass="8003">MSEHGPAESTARDRVAELRRWEDSGAHWRVLHRTGRSVTVGLFSCDGGTEVDRFTSDDAALLSYIGGRHSSAD</sequence>
<name>A0A100XGR8_MYCTH</name>
<gene>
    <name evidence="1" type="ORF">RMCT_3356</name>
</gene>
<dbReference type="OMA" id="CDGGEEM"/>
<dbReference type="EMBL" id="BCTB01000044">
    <property type="protein sequence ID" value="GAT16387.1"/>
    <property type="molecule type" value="Genomic_DNA"/>
</dbReference>
<organism evidence="1 2">
    <name type="scientific">Mycolicibacterium thermoresistibile</name>
    <name type="common">Mycobacterium thermoresistibile</name>
    <dbReference type="NCBI Taxonomy" id="1797"/>
    <lineage>
        <taxon>Bacteria</taxon>
        <taxon>Bacillati</taxon>
        <taxon>Actinomycetota</taxon>
        <taxon>Actinomycetes</taxon>
        <taxon>Mycobacteriales</taxon>
        <taxon>Mycobacteriaceae</taxon>
        <taxon>Mycolicibacterium</taxon>
    </lineage>
</organism>
<dbReference type="RefSeq" id="WP_003927306.1">
    <property type="nucleotide sequence ID" value="NZ_BCTB01000044.1"/>
</dbReference>
<accession>A0A100XGR8</accession>